<evidence type="ECO:0000313" key="8">
    <source>
        <dbReference type="Proteomes" id="UP000585638"/>
    </source>
</evidence>
<dbReference type="SUPFAM" id="SSF46689">
    <property type="entry name" value="Homeodomain-like"/>
    <property type="match status" value="1"/>
</dbReference>
<keyword evidence="1" id="KW-0805">Transcription regulation</keyword>
<dbReference type="Pfam" id="PF21597">
    <property type="entry name" value="TetR_C_43"/>
    <property type="match status" value="1"/>
</dbReference>
<accession>A0A7W9KAX4</accession>
<dbReference type="PANTHER" id="PTHR30055">
    <property type="entry name" value="HTH-TYPE TRANSCRIPTIONAL REGULATOR RUTR"/>
    <property type="match status" value="1"/>
</dbReference>
<dbReference type="RefSeq" id="WP_184857848.1">
    <property type="nucleotide sequence ID" value="NZ_BAAAWY010000013.1"/>
</dbReference>
<dbReference type="GO" id="GO:0000976">
    <property type="term" value="F:transcription cis-regulatory region binding"/>
    <property type="evidence" value="ECO:0007669"/>
    <property type="project" value="TreeGrafter"/>
</dbReference>
<dbReference type="Proteomes" id="UP000585638">
    <property type="component" value="Unassembled WGS sequence"/>
</dbReference>
<evidence type="ECO:0000256" key="1">
    <source>
        <dbReference type="ARBA" id="ARBA00023015"/>
    </source>
</evidence>
<feature type="domain" description="HTH tetR-type" evidence="6">
    <location>
        <begin position="18"/>
        <end position="77"/>
    </location>
</feature>
<keyword evidence="2 4" id="KW-0238">DNA-binding</keyword>
<dbReference type="PANTHER" id="PTHR30055:SF234">
    <property type="entry name" value="HTH-TYPE TRANSCRIPTIONAL REGULATOR BETI"/>
    <property type="match status" value="1"/>
</dbReference>
<dbReference type="InterPro" id="IPR009057">
    <property type="entry name" value="Homeodomain-like_sf"/>
</dbReference>
<evidence type="ECO:0000313" key="7">
    <source>
        <dbReference type="EMBL" id="MBB5889151.1"/>
    </source>
</evidence>
<feature type="region of interest" description="Disordered" evidence="5">
    <location>
        <begin position="192"/>
        <end position="213"/>
    </location>
</feature>
<dbReference type="InterPro" id="IPR049445">
    <property type="entry name" value="TetR_SbtR-like_C"/>
</dbReference>
<name>A0A7W9KAX4_9PSEU</name>
<evidence type="ECO:0000256" key="3">
    <source>
        <dbReference type="ARBA" id="ARBA00023163"/>
    </source>
</evidence>
<dbReference type="AlphaFoldDB" id="A0A7W9KAX4"/>
<feature type="DNA-binding region" description="H-T-H motif" evidence="4">
    <location>
        <begin position="40"/>
        <end position="59"/>
    </location>
</feature>
<dbReference type="InterPro" id="IPR036271">
    <property type="entry name" value="Tet_transcr_reg_TetR-rel_C_sf"/>
</dbReference>
<dbReference type="Pfam" id="PF00440">
    <property type="entry name" value="TetR_N"/>
    <property type="match status" value="1"/>
</dbReference>
<keyword evidence="8" id="KW-1185">Reference proteome</keyword>
<dbReference type="EMBL" id="JACHIR010000001">
    <property type="protein sequence ID" value="MBB5889151.1"/>
    <property type="molecule type" value="Genomic_DNA"/>
</dbReference>
<proteinExistence type="predicted"/>
<organism evidence="7 8">
    <name type="scientific">Kutzneria kofuensis</name>
    <dbReference type="NCBI Taxonomy" id="103725"/>
    <lineage>
        <taxon>Bacteria</taxon>
        <taxon>Bacillati</taxon>
        <taxon>Actinomycetota</taxon>
        <taxon>Actinomycetes</taxon>
        <taxon>Pseudonocardiales</taxon>
        <taxon>Pseudonocardiaceae</taxon>
        <taxon>Kutzneria</taxon>
    </lineage>
</organism>
<reference evidence="7 8" key="1">
    <citation type="submission" date="2020-08" db="EMBL/GenBank/DDBJ databases">
        <title>Sequencing the genomes of 1000 actinobacteria strains.</title>
        <authorList>
            <person name="Klenk H.-P."/>
        </authorList>
    </citation>
    <scope>NUCLEOTIDE SEQUENCE [LARGE SCALE GENOMIC DNA]</scope>
    <source>
        <strain evidence="7 8">DSM 43851</strain>
    </source>
</reference>
<dbReference type="PRINTS" id="PR00455">
    <property type="entry name" value="HTHTETR"/>
</dbReference>
<sequence>MPVSRNSAGQRAPRTDARRNAERILAVAEDVFAAGRHDVPLEEIARRAGVGPATLYRHYPSKDDLIAAVVRERYHEHVAPLLDEADADPDALRGLLRCFEAALEIRAQHLRVVITTRRLTAADNLTRTFFHRLGALLARAQEQGSVRPDLAAADLPRLLAMVAATIPFDDRAGWRRYLVLLADLLRGTPTGPLPPLPAEDADSLSADGPFRLD</sequence>
<gene>
    <name evidence="7" type="ORF">BJ998_000347</name>
</gene>
<evidence type="ECO:0000259" key="6">
    <source>
        <dbReference type="PROSITE" id="PS50977"/>
    </source>
</evidence>
<dbReference type="InterPro" id="IPR001647">
    <property type="entry name" value="HTH_TetR"/>
</dbReference>
<comment type="caution">
    <text evidence="7">The sequence shown here is derived from an EMBL/GenBank/DDBJ whole genome shotgun (WGS) entry which is preliminary data.</text>
</comment>
<dbReference type="Gene3D" id="1.10.357.10">
    <property type="entry name" value="Tetracycline Repressor, domain 2"/>
    <property type="match status" value="1"/>
</dbReference>
<keyword evidence="3" id="KW-0804">Transcription</keyword>
<dbReference type="InterPro" id="IPR050109">
    <property type="entry name" value="HTH-type_TetR-like_transc_reg"/>
</dbReference>
<protein>
    <submittedName>
        <fullName evidence="7">AcrR family transcriptional regulator</fullName>
    </submittedName>
</protein>
<dbReference type="GO" id="GO:0003700">
    <property type="term" value="F:DNA-binding transcription factor activity"/>
    <property type="evidence" value="ECO:0007669"/>
    <property type="project" value="TreeGrafter"/>
</dbReference>
<dbReference type="PROSITE" id="PS50977">
    <property type="entry name" value="HTH_TETR_2"/>
    <property type="match status" value="1"/>
</dbReference>
<dbReference type="SUPFAM" id="SSF48498">
    <property type="entry name" value="Tetracyclin repressor-like, C-terminal domain"/>
    <property type="match status" value="1"/>
</dbReference>
<evidence type="ECO:0000256" key="5">
    <source>
        <dbReference type="SAM" id="MobiDB-lite"/>
    </source>
</evidence>
<evidence type="ECO:0000256" key="4">
    <source>
        <dbReference type="PROSITE-ProRule" id="PRU00335"/>
    </source>
</evidence>
<evidence type="ECO:0000256" key="2">
    <source>
        <dbReference type="ARBA" id="ARBA00023125"/>
    </source>
</evidence>